<organism evidence="1 2">
    <name type="scientific">Pseudomonas luteola</name>
    <dbReference type="NCBI Taxonomy" id="47886"/>
    <lineage>
        <taxon>Bacteria</taxon>
        <taxon>Pseudomonadati</taxon>
        <taxon>Pseudomonadota</taxon>
        <taxon>Gammaproteobacteria</taxon>
        <taxon>Pseudomonadales</taxon>
        <taxon>Pseudomonadaceae</taxon>
        <taxon>Pseudomonas</taxon>
    </lineage>
</organism>
<protein>
    <submittedName>
        <fullName evidence="1">Uncharacterized protein</fullName>
    </submittedName>
</protein>
<dbReference type="AlphaFoldDB" id="A0A2X2CZB6"/>
<dbReference type="EMBL" id="UAUF01000010">
    <property type="protein sequence ID" value="SPZ05305.1"/>
    <property type="molecule type" value="Genomic_DNA"/>
</dbReference>
<sequence length="168" mass="19415">MDNAQRRKVSKFEEVLGSLLGRVFHVTRLSYIDDIVASGALIPNRTDVKSPFGNSSNGYFRLKGCVSFFDYRQHESVEWKKHYYKCLPTMAISPSDPAVVMFLSDKYYPNLKSWQGWKDEERWSQQVVPHVEAGLSGMINLDMITELHIWEDAHPEISLQLMPSYNKP</sequence>
<accession>A0A2X2CZB6</accession>
<proteinExistence type="predicted"/>
<gene>
    <name evidence="1" type="ORF">NCTC11842_01725</name>
</gene>
<evidence type="ECO:0000313" key="1">
    <source>
        <dbReference type="EMBL" id="SPZ05305.1"/>
    </source>
</evidence>
<evidence type="ECO:0000313" key="2">
    <source>
        <dbReference type="Proteomes" id="UP000250443"/>
    </source>
</evidence>
<reference evidence="1 2" key="1">
    <citation type="submission" date="2018-06" db="EMBL/GenBank/DDBJ databases">
        <authorList>
            <consortium name="Pathogen Informatics"/>
            <person name="Doyle S."/>
        </authorList>
    </citation>
    <scope>NUCLEOTIDE SEQUENCE [LARGE SCALE GENOMIC DNA]</scope>
    <source>
        <strain evidence="1 2">NCTC11842</strain>
    </source>
</reference>
<dbReference type="Proteomes" id="UP000250443">
    <property type="component" value="Unassembled WGS sequence"/>
</dbReference>
<name>A0A2X2CZB6_PSELU</name>